<accession>A0A5P8NY07</accession>
<gene>
    <name evidence="1" type="ORF">FJR48_00655</name>
</gene>
<organism evidence="1 2">
    <name type="scientific">Sulfurimonas lithotrophica</name>
    <dbReference type="NCBI Taxonomy" id="2590022"/>
    <lineage>
        <taxon>Bacteria</taxon>
        <taxon>Pseudomonadati</taxon>
        <taxon>Campylobacterota</taxon>
        <taxon>Epsilonproteobacteria</taxon>
        <taxon>Campylobacterales</taxon>
        <taxon>Sulfurimonadaceae</taxon>
        <taxon>Sulfurimonas</taxon>
    </lineage>
</organism>
<dbReference type="RefSeq" id="WP_152306254.1">
    <property type="nucleotide sequence ID" value="NZ_CP043617.1"/>
</dbReference>
<dbReference type="Proteomes" id="UP000326944">
    <property type="component" value="Chromosome"/>
</dbReference>
<dbReference type="EMBL" id="CP043617">
    <property type="protein sequence ID" value="QFR48311.1"/>
    <property type="molecule type" value="Genomic_DNA"/>
</dbReference>
<dbReference type="AlphaFoldDB" id="A0A5P8NY07"/>
<sequence>MIKKLLLSLLVVTGFATVVFADFSRVEIGIGSWNQEPSRKLLGATTTYTKENDVYVWAYLKHPTPVVPNIRIEHASVLATLTPTSSYEFSQIDVIPYYNILDNTAWITIDLGLDFKSISATSTNTNIETTDDIILPMAYLRTRFELPLSGLGAEADIKYVEYSDNKLYDARVKLDYTFDITPIIKPGIEVGYRIQKIKTDELFYSTKLDYEFSGIYAGLILRF</sequence>
<dbReference type="OrthoDB" id="11310at2"/>
<dbReference type="InterPro" id="IPR026387">
    <property type="entry name" value="OMP_w_GlyGly"/>
</dbReference>
<name>A0A5P8NY07_9BACT</name>
<reference evidence="1 2" key="1">
    <citation type="submission" date="2019-09" db="EMBL/GenBank/DDBJ databases">
        <title>Sulfurimonas gotlandica sp. nov., a chemoautotrophic and psychrotolerant epsilonproteobacterium isolated from a pelagic redoxcline, and an emended description of the genus Sulfurimonas.</title>
        <authorList>
            <person name="Wang S."/>
            <person name="Jiang L."/>
            <person name="Shao S."/>
        </authorList>
    </citation>
    <scope>NUCLEOTIDE SEQUENCE [LARGE SCALE GENOMIC DNA]</scope>
    <source>
        <strain evidence="1 2">GYSZ_1</strain>
    </source>
</reference>
<protein>
    <submittedName>
        <fullName evidence="1">TIGR04219 family outer membrane beta-barrel protein</fullName>
    </submittedName>
</protein>
<keyword evidence="2" id="KW-1185">Reference proteome</keyword>
<dbReference type="KEGG" id="sulg:FJR48_00655"/>
<proteinExistence type="predicted"/>
<evidence type="ECO:0000313" key="2">
    <source>
        <dbReference type="Proteomes" id="UP000326944"/>
    </source>
</evidence>
<dbReference type="NCBIfam" id="TIGR04219">
    <property type="entry name" value="OMP_w_GlyGly"/>
    <property type="match status" value="1"/>
</dbReference>
<evidence type="ECO:0000313" key="1">
    <source>
        <dbReference type="EMBL" id="QFR48311.1"/>
    </source>
</evidence>